<proteinExistence type="predicted"/>
<evidence type="ECO:0000256" key="1">
    <source>
        <dbReference type="SAM" id="Phobius"/>
    </source>
</evidence>
<feature type="transmembrane region" description="Helical" evidence="1">
    <location>
        <begin position="200"/>
        <end position="224"/>
    </location>
</feature>
<reference evidence="2" key="1">
    <citation type="submission" date="2022-10" db="EMBL/GenBank/DDBJ databases">
        <title>Adaptive evolution leads to modifications in subtelomeric GC content in a zoonotic Cryptosporidium species.</title>
        <authorList>
            <person name="Li J."/>
            <person name="Feng Y."/>
            <person name="Xiao L."/>
        </authorList>
    </citation>
    <scope>NUCLEOTIDE SEQUENCE</scope>
    <source>
        <strain evidence="2">33844</strain>
    </source>
</reference>
<evidence type="ECO:0000313" key="2">
    <source>
        <dbReference type="EMBL" id="KAJ1607993.1"/>
    </source>
</evidence>
<keyword evidence="1" id="KW-0472">Membrane</keyword>
<feature type="transmembrane region" description="Helical" evidence="1">
    <location>
        <begin position="143"/>
        <end position="161"/>
    </location>
</feature>
<dbReference type="AlphaFoldDB" id="A0A9D5HX31"/>
<name>A0A9D5HX31_9CRYT</name>
<keyword evidence="1" id="KW-1133">Transmembrane helix</keyword>
<dbReference type="EMBL" id="JAPCXC010000051">
    <property type="protein sequence ID" value="KAJ1607993.1"/>
    <property type="molecule type" value="Genomic_DNA"/>
</dbReference>
<sequence>MDVNPSTNSVEAERCLELLVNQLTSSQYWQGSIRSNQIKNCVVLFNRYLRLSNQQDINALTQEIRDRVANEVIFDEFISQLNADGIHFNSYWLIYKNKLIRTVEKLLKSRVIVLNLLERLEDRVFNFLPETLRNSIIPAYRRPLILLYLFNIVLFVLRLTIFNSKPIFRIRAKADYYSRSTYNASNNYYYPTIFEVFHEILMFISNVITSIIPLALPIVTLHFINGQHAQI</sequence>
<dbReference type="OrthoDB" id="343897at2759"/>
<organism evidence="2">
    <name type="scientific">Cryptosporidium canis</name>
    <dbReference type="NCBI Taxonomy" id="195482"/>
    <lineage>
        <taxon>Eukaryota</taxon>
        <taxon>Sar</taxon>
        <taxon>Alveolata</taxon>
        <taxon>Apicomplexa</taxon>
        <taxon>Conoidasida</taxon>
        <taxon>Coccidia</taxon>
        <taxon>Eucoccidiorida</taxon>
        <taxon>Eimeriorina</taxon>
        <taxon>Cryptosporidiidae</taxon>
        <taxon>Cryptosporidium</taxon>
    </lineage>
</organism>
<protein>
    <submittedName>
        <fullName evidence="2">Uncharacterized protein</fullName>
    </submittedName>
</protein>
<comment type="caution">
    <text evidence="2">The sequence shown here is derived from an EMBL/GenBank/DDBJ whole genome shotgun (WGS) entry which is preliminary data.</text>
</comment>
<keyword evidence="1" id="KW-0812">Transmembrane</keyword>
<gene>
    <name evidence="2" type="ORF">OJ253_2112</name>
</gene>
<accession>A0A9D5HX31</accession>
<dbReference type="Proteomes" id="UP001067231">
    <property type="component" value="Unassembled WGS sequence"/>
</dbReference>